<dbReference type="Proteomes" id="UP000617340">
    <property type="component" value="Unassembled WGS sequence"/>
</dbReference>
<sequence>MIFNTNVVLKKKSDEVINITNNEGDTKLREDKRLFVIAVGLSTACFTIDEIKTEWKIHAIQMKYVVFPLIMDHPYIKVAYMAFKGAYIAYRILYLQTSIEKLTGYQCGYVTSVRILTINLIIDGIKAKIRIHTVQIFSNDGRQKSNNINGNLVIKEEIVIKQVDSIIFSKKNAKRSLQQIDYTYSVEMNYNTGGFDTSKLSTTSSIPSGTATTAGSNVINVIIDENKHHNNSSIL</sequence>
<evidence type="ECO:0000313" key="2">
    <source>
        <dbReference type="Proteomes" id="UP000617340"/>
    </source>
</evidence>
<protein>
    <submittedName>
        <fullName evidence="1">Uncharacterized protein</fullName>
    </submittedName>
</protein>
<accession>A0A834J7M0</accession>
<dbReference type="EMBL" id="JACSDZ010000020">
    <property type="protein sequence ID" value="KAF7382586.1"/>
    <property type="molecule type" value="Genomic_DNA"/>
</dbReference>
<comment type="caution">
    <text evidence="1">The sequence shown here is derived from an EMBL/GenBank/DDBJ whole genome shotgun (WGS) entry which is preliminary data.</text>
</comment>
<name>A0A834J7M0_VESGE</name>
<gene>
    <name evidence="1" type="ORF">HZH68_015505</name>
</gene>
<proteinExistence type="predicted"/>
<organism evidence="1 2">
    <name type="scientific">Vespula germanica</name>
    <name type="common">German yellow jacket</name>
    <name type="synonym">Paravespula germanica</name>
    <dbReference type="NCBI Taxonomy" id="30212"/>
    <lineage>
        <taxon>Eukaryota</taxon>
        <taxon>Metazoa</taxon>
        <taxon>Ecdysozoa</taxon>
        <taxon>Arthropoda</taxon>
        <taxon>Hexapoda</taxon>
        <taxon>Insecta</taxon>
        <taxon>Pterygota</taxon>
        <taxon>Neoptera</taxon>
        <taxon>Endopterygota</taxon>
        <taxon>Hymenoptera</taxon>
        <taxon>Apocrita</taxon>
        <taxon>Aculeata</taxon>
        <taxon>Vespoidea</taxon>
        <taxon>Vespidae</taxon>
        <taxon>Vespinae</taxon>
        <taxon>Vespula</taxon>
    </lineage>
</organism>
<evidence type="ECO:0000313" key="1">
    <source>
        <dbReference type="EMBL" id="KAF7382586.1"/>
    </source>
</evidence>
<dbReference type="AlphaFoldDB" id="A0A834J7M0"/>
<keyword evidence="2" id="KW-1185">Reference proteome</keyword>
<reference evidence="1" key="1">
    <citation type="journal article" date="2020" name="G3 (Bethesda)">
        <title>High-Quality Assemblies for Three Invasive Social Wasps from the &lt;i&gt;Vespula&lt;/i&gt; Genus.</title>
        <authorList>
            <person name="Harrop T.W.R."/>
            <person name="Guhlin J."/>
            <person name="McLaughlin G.M."/>
            <person name="Permina E."/>
            <person name="Stockwell P."/>
            <person name="Gilligan J."/>
            <person name="Le Lec M.F."/>
            <person name="Gruber M.A.M."/>
            <person name="Quinn O."/>
            <person name="Lovegrove M."/>
            <person name="Duncan E.J."/>
            <person name="Remnant E.J."/>
            <person name="Van Eeckhoven J."/>
            <person name="Graham B."/>
            <person name="Knapp R.A."/>
            <person name="Langford K.W."/>
            <person name="Kronenberg Z."/>
            <person name="Press M.O."/>
            <person name="Eacker S.M."/>
            <person name="Wilson-Rankin E.E."/>
            <person name="Purcell J."/>
            <person name="Lester P.J."/>
            <person name="Dearden P.K."/>
        </authorList>
    </citation>
    <scope>NUCLEOTIDE SEQUENCE</scope>
    <source>
        <strain evidence="1">Linc-1</strain>
    </source>
</reference>